<evidence type="ECO:0000256" key="5">
    <source>
        <dbReference type="ARBA" id="ARBA00022967"/>
    </source>
</evidence>
<dbReference type="PANTHER" id="PTHR43499:SF1">
    <property type="entry name" value="ABC TRANSPORTER I FAMILY MEMBER 1"/>
    <property type="match status" value="1"/>
</dbReference>
<proteinExistence type="predicted"/>
<dbReference type="GO" id="GO:0016887">
    <property type="term" value="F:ATP hydrolysis activity"/>
    <property type="evidence" value="ECO:0007669"/>
    <property type="project" value="InterPro"/>
</dbReference>
<keyword evidence="4" id="KW-0067">ATP-binding</keyword>
<dbReference type="EMBL" id="RBSQ01000345">
    <property type="protein sequence ID" value="RMS60244.1"/>
    <property type="molecule type" value="Genomic_DNA"/>
</dbReference>
<evidence type="ECO:0000256" key="3">
    <source>
        <dbReference type="ARBA" id="ARBA00022748"/>
    </source>
</evidence>
<name>A0A3M5EF98_PSEAI</name>
<sequence length="147" mass="15683">MILGTSKADWLAEFPRLADLIALRPSEWFNPAIAPSAEALADVGLRGFEDVPCHTLSAGQQRRVALARLYLDAPPLWILDEPFTALDKQGVAQLEAHLAGHCQRGGMVVLTTHHSLQQVPAGYRELDLGALKAASGATVEPALGDPA</sequence>
<evidence type="ECO:0000259" key="7">
    <source>
        <dbReference type="Pfam" id="PF00005"/>
    </source>
</evidence>
<accession>A0A3M5EF98</accession>
<evidence type="ECO:0000256" key="1">
    <source>
        <dbReference type="ARBA" id="ARBA00022448"/>
    </source>
</evidence>
<reference evidence="8 9" key="1">
    <citation type="submission" date="2018-08" db="EMBL/GenBank/DDBJ databases">
        <title>Recombination of ecologically and evolutionarily significant loci maintains genetic cohesion in the Pseudomonas syringae species complex.</title>
        <authorList>
            <person name="Dillon M."/>
            <person name="Thakur S."/>
            <person name="Almeida R.N.D."/>
            <person name="Weir B.S."/>
            <person name="Guttman D.S."/>
        </authorList>
    </citation>
    <scope>NUCLEOTIDE SEQUENCE [LARGE SCALE GENOMIC DNA]</scope>
    <source>
        <strain evidence="8 9">ICMP 7846</strain>
    </source>
</reference>
<dbReference type="Pfam" id="PF00005">
    <property type="entry name" value="ABC_tran"/>
    <property type="match status" value="1"/>
</dbReference>
<keyword evidence="3" id="KW-0201">Cytochrome c-type biogenesis</keyword>
<keyword evidence="6" id="KW-0472">Membrane</keyword>
<dbReference type="GO" id="GO:0005524">
    <property type="term" value="F:ATP binding"/>
    <property type="evidence" value="ECO:0007669"/>
    <property type="project" value="UniProtKB-KW"/>
</dbReference>
<dbReference type="GO" id="GO:0017004">
    <property type="term" value="P:cytochrome complex assembly"/>
    <property type="evidence" value="ECO:0007669"/>
    <property type="project" value="UniProtKB-KW"/>
</dbReference>
<comment type="caution">
    <text evidence="8">The sequence shown here is derived from an EMBL/GenBank/DDBJ whole genome shotgun (WGS) entry which is preliminary data.</text>
</comment>
<evidence type="ECO:0000256" key="6">
    <source>
        <dbReference type="ARBA" id="ARBA00023136"/>
    </source>
</evidence>
<evidence type="ECO:0000256" key="4">
    <source>
        <dbReference type="ARBA" id="ARBA00022840"/>
    </source>
</evidence>
<dbReference type="Proteomes" id="UP000270834">
    <property type="component" value="Unassembled WGS sequence"/>
</dbReference>
<protein>
    <recommendedName>
        <fullName evidence="7">ABC transporter domain-containing protein</fullName>
    </recommendedName>
</protein>
<keyword evidence="1" id="KW-0813">Transport</keyword>
<feature type="domain" description="ABC transporter" evidence="7">
    <location>
        <begin position="37"/>
        <end position="83"/>
    </location>
</feature>
<dbReference type="InterPro" id="IPR005895">
    <property type="entry name" value="ABC_transptr_haem_export_CcmA"/>
</dbReference>
<dbReference type="Gene3D" id="3.40.50.300">
    <property type="entry name" value="P-loop containing nucleotide triphosphate hydrolases"/>
    <property type="match status" value="1"/>
</dbReference>
<dbReference type="InterPro" id="IPR003439">
    <property type="entry name" value="ABC_transporter-like_ATP-bd"/>
</dbReference>
<evidence type="ECO:0000313" key="9">
    <source>
        <dbReference type="Proteomes" id="UP000270834"/>
    </source>
</evidence>
<dbReference type="AlphaFoldDB" id="A0A3M5EF98"/>
<dbReference type="GO" id="GO:0022857">
    <property type="term" value="F:transmembrane transporter activity"/>
    <property type="evidence" value="ECO:0007669"/>
    <property type="project" value="InterPro"/>
</dbReference>
<keyword evidence="5" id="KW-1278">Translocase</keyword>
<evidence type="ECO:0000313" key="8">
    <source>
        <dbReference type="EMBL" id="RMS60244.1"/>
    </source>
</evidence>
<keyword evidence="2" id="KW-0547">Nucleotide-binding</keyword>
<evidence type="ECO:0000256" key="2">
    <source>
        <dbReference type="ARBA" id="ARBA00022741"/>
    </source>
</evidence>
<dbReference type="InterPro" id="IPR027417">
    <property type="entry name" value="P-loop_NTPase"/>
</dbReference>
<organism evidence="8 9">
    <name type="scientific">Pseudomonas aeruginosa</name>
    <dbReference type="NCBI Taxonomy" id="287"/>
    <lineage>
        <taxon>Bacteria</taxon>
        <taxon>Pseudomonadati</taxon>
        <taxon>Pseudomonadota</taxon>
        <taxon>Gammaproteobacteria</taxon>
        <taxon>Pseudomonadales</taxon>
        <taxon>Pseudomonadaceae</taxon>
        <taxon>Pseudomonas</taxon>
    </lineage>
</organism>
<dbReference type="PANTHER" id="PTHR43499">
    <property type="entry name" value="ABC TRANSPORTER I FAMILY MEMBER 1"/>
    <property type="match status" value="1"/>
</dbReference>
<gene>
    <name evidence="8" type="ORF">ALP65_03403</name>
</gene>
<dbReference type="SUPFAM" id="SSF52540">
    <property type="entry name" value="P-loop containing nucleoside triphosphate hydrolases"/>
    <property type="match status" value="1"/>
</dbReference>